<protein>
    <submittedName>
        <fullName evidence="10">Homogentisate 1,2-dioxygenase</fullName>
    </submittedName>
</protein>
<feature type="binding site" evidence="8">
    <location>
        <position position="300"/>
    </location>
    <ligand>
        <name>Fe cation</name>
        <dbReference type="ChEBI" id="CHEBI:24875"/>
    </ligand>
</feature>
<feature type="binding site" evidence="8">
    <location>
        <position position="336"/>
    </location>
    <ligand>
        <name>homogentisate</name>
        <dbReference type="ChEBI" id="CHEBI:16169"/>
    </ligand>
</feature>
<feature type="binding site" evidence="8">
    <location>
        <position position="306"/>
    </location>
    <ligand>
        <name>Fe cation</name>
        <dbReference type="ChEBI" id="CHEBI:24875"/>
    </ligand>
</feature>
<dbReference type="Proteomes" id="UP000315971">
    <property type="component" value="Unassembled WGS sequence"/>
</dbReference>
<dbReference type="PANTHER" id="PTHR11056:SF0">
    <property type="entry name" value="HOMOGENTISATE 1,2-DIOXYGENASE"/>
    <property type="match status" value="1"/>
</dbReference>
<name>A0A521CY59_9SPHI</name>
<evidence type="ECO:0000256" key="1">
    <source>
        <dbReference type="ARBA" id="ARBA00001962"/>
    </source>
</evidence>
<gene>
    <name evidence="10" type="ORF">SAMN06265350_10533</name>
</gene>
<evidence type="ECO:0000256" key="4">
    <source>
        <dbReference type="ARBA" id="ARBA00022964"/>
    </source>
</evidence>
<keyword evidence="3 8" id="KW-0479">Metal-binding</keyword>
<evidence type="ECO:0000256" key="2">
    <source>
        <dbReference type="ARBA" id="ARBA00007757"/>
    </source>
</evidence>
<keyword evidence="11" id="KW-1185">Reference proteome</keyword>
<dbReference type="GO" id="GO:0006570">
    <property type="term" value="P:tyrosine metabolic process"/>
    <property type="evidence" value="ECO:0007669"/>
    <property type="project" value="InterPro"/>
</dbReference>
<accession>A0A521CY59</accession>
<dbReference type="GO" id="GO:0006559">
    <property type="term" value="P:L-phenylalanine catabolic process"/>
    <property type="evidence" value="ECO:0007669"/>
    <property type="project" value="InterPro"/>
</dbReference>
<dbReference type="OrthoDB" id="9768662at2"/>
<dbReference type="Gene3D" id="2.60.120.10">
    <property type="entry name" value="Jelly Rolls"/>
    <property type="match status" value="1"/>
</dbReference>
<dbReference type="RefSeq" id="WP_142603503.1">
    <property type="nucleotide sequence ID" value="NZ_FXSZ01000005.1"/>
</dbReference>
<dbReference type="InterPro" id="IPR014710">
    <property type="entry name" value="RmlC-like_jellyroll"/>
</dbReference>
<feature type="active site" description="Proton acceptor" evidence="7">
    <location>
        <position position="263"/>
    </location>
</feature>
<dbReference type="AlphaFoldDB" id="A0A521CY59"/>
<evidence type="ECO:0000256" key="8">
    <source>
        <dbReference type="PIRSR" id="PIRSR605708-2"/>
    </source>
</evidence>
<evidence type="ECO:0000313" key="10">
    <source>
        <dbReference type="EMBL" id="SMO64363.1"/>
    </source>
</evidence>
<evidence type="ECO:0000256" key="3">
    <source>
        <dbReference type="ARBA" id="ARBA00022723"/>
    </source>
</evidence>
<keyword evidence="4 10" id="KW-0223">Dioxygenase</keyword>
<proteinExistence type="inferred from homology"/>
<evidence type="ECO:0000259" key="9">
    <source>
        <dbReference type="Pfam" id="PF20510"/>
    </source>
</evidence>
<comment type="similarity">
    <text evidence="2">Belongs to the homogentisate dioxygenase family.</text>
</comment>
<evidence type="ECO:0000256" key="5">
    <source>
        <dbReference type="ARBA" id="ARBA00023002"/>
    </source>
</evidence>
<feature type="binding site" evidence="8">
    <location>
        <position position="336"/>
    </location>
    <ligand>
        <name>Fe cation</name>
        <dbReference type="ChEBI" id="CHEBI:24875"/>
    </ligand>
</feature>
<dbReference type="GO" id="GO:0005737">
    <property type="term" value="C:cytoplasm"/>
    <property type="evidence" value="ECO:0007669"/>
    <property type="project" value="TreeGrafter"/>
</dbReference>
<feature type="domain" description="Homogentisate 1,2-dioxygenase N-terminal" evidence="9">
    <location>
        <begin position="96"/>
        <end position="250"/>
    </location>
</feature>
<dbReference type="GO" id="GO:0046872">
    <property type="term" value="F:metal ion binding"/>
    <property type="evidence" value="ECO:0007669"/>
    <property type="project" value="UniProtKB-KW"/>
</dbReference>
<dbReference type="PANTHER" id="PTHR11056">
    <property type="entry name" value="HOMOGENTISATE 1,2-DIOXYGENASE"/>
    <property type="match status" value="1"/>
</dbReference>
<reference evidence="10 11" key="1">
    <citation type="submission" date="2017-05" db="EMBL/GenBank/DDBJ databases">
        <authorList>
            <person name="Varghese N."/>
            <person name="Submissions S."/>
        </authorList>
    </citation>
    <scope>NUCLEOTIDE SEQUENCE [LARGE SCALE GENOMIC DNA]</scope>
    <source>
        <strain evidence="10 11">DSM 21342</strain>
    </source>
</reference>
<organism evidence="10 11">
    <name type="scientific">Solitalea koreensis</name>
    <dbReference type="NCBI Taxonomy" id="543615"/>
    <lineage>
        <taxon>Bacteria</taxon>
        <taxon>Pseudomonadati</taxon>
        <taxon>Bacteroidota</taxon>
        <taxon>Sphingobacteriia</taxon>
        <taxon>Sphingobacteriales</taxon>
        <taxon>Sphingobacteriaceae</taxon>
        <taxon>Solitalea</taxon>
    </lineage>
</organism>
<keyword evidence="6 8" id="KW-0408">Iron</keyword>
<comment type="cofactor">
    <cofactor evidence="1 8">
        <name>Fe cation</name>
        <dbReference type="ChEBI" id="CHEBI:24875"/>
    </cofactor>
</comment>
<evidence type="ECO:0000313" key="11">
    <source>
        <dbReference type="Proteomes" id="UP000315971"/>
    </source>
</evidence>
<evidence type="ECO:0000256" key="7">
    <source>
        <dbReference type="PIRSR" id="PIRSR605708-1"/>
    </source>
</evidence>
<sequence length="388" mass="44814">MPIYHTLGSIPAKRHTVFRKPDGKLYAEELVSTEGFSNLYSLVYHCHPPTIVKAMGEPYSVEPKIAHKKHLKHTSLKGFKIQPEDDFLKSRKPVLVNDDLHISLAAPRKSMTDYFYKNSQADELIFVHVGSGVLKTGFGQIKFEYGDYLVIPRGTIYQLHFNDEDNRLFITESFSPIRTPKRYRNEFGQLLEHSPFCERDIKRPENLETFDEYGEFKVLIKKQGLIYPYVYGTHPFDFIGWDGFHYPWAFSIHNFEPITGRLHQPPPVHQTFEAHNFVVCSFCPRKYDYHPESIPAPYNHSNVDSDEVLYYVDGDFMSRKSVEKGQITLHPGGIPHGPHPGTVEKSIGKESTEELAVMIDPFRPLMITEDAIAIEDPDYFKSWQENVE</sequence>
<dbReference type="Pfam" id="PF20510">
    <property type="entry name" value="HgmA_N"/>
    <property type="match status" value="1"/>
</dbReference>
<dbReference type="SUPFAM" id="SSF51182">
    <property type="entry name" value="RmlC-like cupins"/>
    <property type="match status" value="1"/>
</dbReference>
<dbReference type="EMBL" id="FXSZ01000005">
    <property type="protein sequence ID" value="SMO64363.1"/>
    <property type="molecule type" value="Genomic_DNA"/>
</dbReference>
<dbReference type="InterPro" id="IPR005708">
    <property type="entry name" value="Homogentis_dOase"/>
</dbReference>
<dbReference type="InterPro" id="IPR011051">
    <property type="entry name" value="RmlC_Cupin_sf"/>
</dbReference>
<dbReference type="InterPro" id="IPR046452">
    <property type="entry name" value="HgmA_N"/>
</dbReference>
<dbReference type="GO" id="GO:0004411">
    <property type="term" value="F:homogentisate 1,2-dioxygenase activity"/>
    <property type="evidence" value="ECO:0007669"/>
    <property type="project" value="InterPro"/>
</dbReference>
<evidence type="ECO:0000256" key="6">
    <source>
        <dbReference type="ARBA" id="ARBA00023004"/>
    </source>
</evidence>
<keyword evidence="5" id="KW-0560">Oxidoreductase</keyword>